<gene>
    <name evidence="3" type="ORF">K444DRAFT_578018</name>
</gene>
<reference evidence="3 4" key="1">
    <citation type="submission" date="2016-04" db="EMBL/GenBank/DDBJ databases">
        <title>A degradative enzymes factory behind the ericoid mycorrhizal symbiosis.</title>
        <authorList>
            <consortium name="DOE Joint Genome Institute"/>
            <person name="Martino E."/>
            <person name="Morin E."/>
            <person name="Grelet G."/>
            <person name="Kuo A."/>
            <person name="Kohler A."/>
            <person name="Daghino S."/>
            <person name="Barry K."/>
            <person name="Choi C."/>
            <person name="Cichocki N."/>
            <person name="Clum A."/>
            <person name="Copeland A."/>
            <person name="Hainaut M."/>
            <person name="Haridas S."/>
            <person name="Labutti K."/>
            <person name="Lindquist E."/>
            <person name="Lipzen A."/>
            <person name="Khouja H.-R."/>
            <person name="Murat C."/>
            <person name="Ohm R."/>
            <person name="Olson A."/>
            <person name="Spatafora J."/>
            <person name="Veneault-Fourrey C."/>
            <person name="Henrissat B."/>
            <person name="Grigoriev I."/>
            <person name="Martin F."/>
            <person name="Perotto S."/>
        </authorList>
    </citation>
    <scope>NUCLEOTIDE SEQUENCE [LARGE SCALE GENOMIC DNA]</scope>
    <source>
        <strain evidence="3 4">E</strain>
    </source>
</reference>
<name>A0A2J6SFG1_9HELO</name>
<evidence type="ECO:0000256" key="1">
    <source>
        <dbReference type="SAM" id="Phobius"/>
    </source>
</evidence>
<dbReference type="EMBL" id="KZ613921">
    <property type="protein sequence ID" value="PMD49508.1"/>
    <property type="molecule type" value="Genomic_DNA"/>
</dbReference>
<dbReference type="AlphaFoldDB" id="A0A2J6SFG1"/>
<organism evidence="3 4">
    <name type="scientific">Hyaloscypha bicolor E</name>
    <dbReference type="NCBI Taxonomy" id="1095630"/>
    <lineage>
        <taxon>Eukaryota</taxon>
        <taxon>Fungi</taxon>
        <taxon>Dikarya</taxon>
        <taxon>Ascomycota</taxon>
        <taxon>Pezizomycotina</taxon>
        <taxon>Leotiomycetes</taxon>
        <taxon>Helotiales</taxon>
        <taxon>Hyaloscyphaceae</taxon>
        <taxon>Hyaloscypha</taxon>
        <taxon>Hyaloscypha bicolor</taxon>
    </lineage>
</organism>
<sequence length="195" mass="20972">MSDIAKKCYEAVGLGRFGSNSHPIHPATVHFPLAFLTLANGLNLLYGIVLYFSSNPFFSRDQENLGTLSILGYASNVLGIITSIPAVLTGGAELYAMIQSNGLYQTSEKGEKTLVPKVKIALMHAGLNDLVVAGAVFNWLQERNVADYQPAGYQVVMSAILMAIQTYAAYLGGDLIYAHGVGVQRMGEAAKEKQQ</sequence>
<evidence type="ECO:0000313" key="3">
    <source>
        <dbReference type="EMBL" id="PMD49508.1"/>
    </source>
</evidence>
<keyword evidence="1" id="KW-1133">Transmembrane helix</keyword>
<dbReference type="InterPro" id="IPR019251">
    <property type="entry name" value="DUF2231_TM"/>
</dbReference>
<feature type="transmembrane region" description="Helical" evidence="1">
    <location>
        <begin position="29"/>
        <end position="52"/>
    </location>
</feature>
<dbReference type="InParanoid" id="A0A2J6SFG1"/>
<dbReference type="GeneID" id="36585670"/>
<feature type="transmembrane region" description="Helical" evidence="1">
    <location>
        <begin position="152"/>
        <end position="170"/>
    </location>
</feature>
<evidence type="ECO:0000313" key="4">
    <source>
        <dbReference type="Proteomes" id="UP000235371"/>
    </source>
</evidence>
<evidence type="ECO:0000259" key="2">
    <source>
        <dbReference type="Pfam" id="PF09990"/>
    </source>
</evidence>
<dbReference type="Pfam" id="PF09990">
    <property type="entry name" value="DUF2231"/>
    <property type="match status" value="1"/>
</dbReference>
<feature type="domain" description="DUF2231" evidence="2">
    <location>
        <begin position="22"/>
        <end position="184"/>
    </location>
</feature>
<protein>
    <recommendedName>
        <fullName evidence="2">DUF2231 domain-containing protein</fullName>
    </recommendedName>
</protein>
<accession>A0A2J6SFG1</accession>
<keyword evidence="4" id="KW-1185">Reference proteome</keyword>
<dbReference type="RefSeq" id="XP_024726412.1">
    <property type="nucleotide sequence ID" value="XM_024877593.1"/>
</dbReference>
<proteinExistence type="predicted"/>
<feature type="transmembrane region" description="Helical" evidence="1">
    <location>
        <begin position="73"/>
        <end position="98"/>
    </location>
</feature>
<keyword evidence="1" id="KW-0812">Transmembrane</keyword>
<keyword evidence="1" id="KW-0472">Membrane</keyword>
<dbReference type="OrthoDB" id="2580011at2759"/>
<dbReference type="Proteomes" id="UP000235371">
    <property type="component" value="Unassembled WGS sequence"/>
</dbReference>